<organism evidence="2 3">
    <name type="scientific">Marinomonas algarum</name>
    <dbReference type="NCBI Taxonomy" id="2883105"/>
    <lineage>
        <taxon>Bacteria</taxon>
        <taxon>Pseudomonadati</taxon>
        <taxon>Pseudomonadota</taxon>
        <taxon>Gammaproteobacteria</taxon>
        <taxon>Oceanospirillales</taxon>
        <taxon>Oceanospirillaceae</taxon>
        <taxon>Marinomonas</taxon>
    </lineage>
</organism>
<feature type="transmembrane region" description="Helical" evidence="1">
    <location>
        <begin position="194"/>
        <end position="211"/>
    </location>
</feature>
<comment type="caution">
    <text evidence="2">The sequence shown here is derived from an EMBL/GenBank/DDBJ whole genome shotgun (WGS) entry which is preliminary data.</text>
</comment>
<protein>
    <submittedName>
        <fullName evidence="2">Uncharacterized protein</fullName>
    </submittedName>
</protein>
<feature type="transmembrane region" description="Helical" evidence="1">
    <location>
        <begin position="326"/>
        <end position="353"/>
    </location>
</feature>
<keyword evidence="1" id="KW-1133">Transmembrane helix</keyword>
<name>A0A9X1IJ36_9GAMM</name>
<feature type="transmembrane region" description="Helical" evidence="1">
    <location>
        <begin position="365"/>
        <end position="387"/>
    </location>
</feature>
<proteinExistence type="predicted"/>
<sequence length="425" mass="46318">MLFLLKHGINTLTGWFVLATLVLYLGSAFDYLSVLWPTLAAWIANMAMWRTLAPSAKRQVGWLMGIGLAALSFAAFKGNWMTWEKIFAVNIPMLAMFVAVSFLDLTNATDQDRSLPKGLHAILNTAVGVQVLGAVINLSAIMVFADRMKGAKKLTSTQQFVLTRNFSAAAWWSPFFVATGVALIYAPGMEWQKTLIPGLVMGLITAILSSAEAYQKTKGDFEGYPIRRESLLTPLFLAVSVIVGHFIWPDISILVLICLLAPGATLLLMKAPSRKDRLQRFVHDKLPRIGSQFSLFLAAGLFSSGISAVIMSYPELFNLDNFTFSPVMFALILAGMILMSLIGVHPIVTIAIVSPMLLPLSPNPTSLGFLFLSAWAISAGSSGLTGVGVFMTSRYQIPAKTIVKNSAFHAVLMWLLCSIINSVFL</sequence>
<dbReference type="Proteomes" id="UP001139095">
    <property type="component" value="Unassembled WGS sequence"/>
</dbReference>
<keyword evidence="1" id="KW-0472">Membrane</keyword>
<dbReference type="AlphaFoldDB" id="A0A9X1IJ36"/>
<keyword evidence="3" id="KW-1185">Reference proteome</keyword>
<feature type="transmembrane region" description="Helical" evidence="1">
    <location>
        <begin position="12"/>
        <end position="39"/>
    </location>
</feature>
<evidence type="ECO:0000313" key="2">
    <source>
        <dbReference type="EMBL" id="MCB5160449.1"/>
    </source>
</evidence>
<feature type="transmembrane region" description="Helical" evidence="1">
    <location>
        <begin position="166"/>
        <end position="188"/>
    </location>
</feature>
<feature type="transmembrane region" description="Helical" evidence="1">
    <location>
        <begin position="407"/>
        <end position="424"/>
    </location>
</feature>
<feature type="transmembrane region" description="Helical" evidence="1">
    <location>
        <begin position="231"/>
        <end position="248"/>
    </location>
</feature>
<feature type="transmembrane region" description="Helical" evidence="1">
    <location>
        <begin position="88"/>
        <end position="109"/>
    </location>
</feature>
<feature type="transmembrane region" description="Helical" evidence="1">
    <location>
        <begin position="293"/>
        <end position="314"/>
    </location>
</feature>
<evidence type="ECO:0000313" key="3">
    <source>
        <dbReference type="Proteomes" id="UP001139095"/>
    </source>
</evidence>
<feature type="transmembrane region" description="Helical" evidence="1">
    <location>
        <begin position="59"/>
        <end position="76"/>
    </location>
</feature>
<evidence type="ECO:0000256" key="1">
    <source>
        <dbReference type="SAM" id="Phobius"/>
    </source>
</evidence>
<gene>
    <name evidence="2" type="ORF">LG368_00790</name>
</gene>
<dbReference type="EMBL" id="JAJATW010000001">
    <property type="protein sequence ID" value="MCB5160449.1"/>
    <property type="molecule type" value="Genomic_DNA"/>
</dbReference>
<reference evidence="2" key="1">
    <citation type="submission" date="2021-10" db="EMBL/GenBank/DDBJ databases">
        <title>Marinomonas pontica sp. nov., isolated from the Black Sea.</title>
        <authorList>
            <person name="Zhao L.-H."/>
            <person name="Xue J.-H."/>
        </authorList>
    </citation>
    <scope>NUCLEOTIDE SEQUENCE</scope>
    <source>
        <strain evidence="2">E8</strain>
    </source>
</reference>
<keyword evidence="1" id="KW-0812">Transmembrane</keyword>
<dbReference type="RefSeq" id="WP_226752830.1">
    <property type="nucleotide sequence ID" value="NZ_JAJATW010000001.1"/>
</dbReference>
<feature type="transmembrane region" description="Helical" evidence="1">
    <location>
        <begin position="121"/>
        <end position="145"/>
    </location>
</feature>
<feature type="transmembrane region" description="Helical" evidence="1">
    <location>
        <begin position="254"/>
        <end position="272"/>
    </location>
</feature>
<accession>A0A9X1IJ36</accession>